<protein>
    <submittedName>
        <fullName evidence="2">Uncharacterized protein</fullName>
    </submittedName>
</protein>
<evidence type="ECO:0000313" key="3">
    <source>
        <dbReference type="Proteomes" id="UP000765509"/>
    </source>
</evidence>
<sequence>MIPLTLEWRKNNPPPPKEVPKTATVARSSNSNVKSSHKLQTRAKERHQTPNLTARATGFQNSTGCHGKCVSDGQNNDGITKERGGQIKISEMISDIFDSIP</sequence>
<dbReference type="AlphaFoldDB" id="A0A9Q3L5A4"/>
<name>A0A9Q3L5A4_9BASI</name>
<keyword evidence="3" id="KW-1185">Reference proteome</keyword>
<accession>A0A9Q3L5A4</accession>
<gene>
    <name evidence="2" type="ORF">O181_132587</name>
</gene>
<reference evidence="2" key="1">
    <citation type="submission" date="2021-03" db="EMBL/GenBank/DDBJ databases">
        <title>Draft genome sequence of rust myrtle Austropuccinia psidii MF-1, a brazilian biotype.</title>
        <authorList>
            <person name="Quecine M.C."/>
            <person name="Pachon D.M.R."/>
            <person name="Bonatelli M.L."/>
            <person name="Correr F.H."/>
            <person name="Franceschini L.M."/>
            <person name="Leite T.F."/>
            <person name="Margarido G.R.A."/>
            <person name="Almeida C.A."/>
            <person name="Ferrarezi J.A."/>
            <person name="Labate C.A."/>
        </authorList>
    </citation>
    <scope>NUCLEOTIDE SEQUENCE</scope>
    <source>
        <strain evidence="2">MF-1</strain>
    </source>
</reference>
<proteinExistence type="predicted"/>
<evidence type="ECO:0000313" key="2">
    <source>
        <dbReference type="EMBL" id="MBW0592872.1"/>
    </source>
</evidence>
<comment type="caution">
    <text evidence="2">The sequence shown here is derived from an EMBL/GenBank/DDBJ whole genome shotgun (WGS) entry which is preliminary data.</text>
</comment>
<dbReference type="Proteomes" id="UP000765509">
    <property type="component" value="Unassembled WGS sequence"/>
</dbReference>
<feature type="region of interest" description="Disordered" evidence="1">
    <location>
        <begin position="1"/>
        <end position="48"/>
    </location>
</feature>
<feature type="compositionally biased region" description="Polar residues" evidence="1">
    <location>
        <begin position="25"/>
        <end position="34"/>
    </location>
</feature>
<evidence type="ECO:0000256" key="1">
    <source>
        <dbReference type="SAM" id="MobiDB-lite"/>
    </source>
</evidence>
<organism evidence="2 3">
    <name type="scientific">Austropuccinia psidii MF-1</name>
    <dbReference type="NCBI Taxonomy" id="1389203"/>
    <lineage>
        <taxon>Eukaryota</taxon>
        <taxon>Fungi</taxon>
        <taxon>Dikarya</taxon>
        <taxon>Basidiomycota</taxon>
        <taxon>Pucciniomycotina</taxon>
        <taxon>Pucciniomycetes</taxon>
        <taxon>Pucciniales</taxon>
        <taxon>Sphaerophragmiaceae</taxon>
        <taxon>Austropuccinia</taxon>
    </lineage>
</organism>
<dbReference type="EMBL" id="AVOT02150820">
    <property type="protein sequence ID" value="MBW0592872.1"/>
    <property type="molecule type" value="Genomic_DNA"/>
</dbReference>